<dbReference type="HAMAP" id="MF_00705">
    <property type="entry name" value="IMP_cyclohydrol"/>
    <property type="match status" value="1"/>
</dbReference>
<dbReference type="GO" id="GO:0006189">
    <property type="term" value="P:'de novo' IMP biosynthetic process"/>
    <property type="evidence" value="ECO:0007669"/>
    <property type="project" value="UniProtKB-UniRule"/>
</dbReference>
<dbReference type="STRING" id="1069083.GCA_000371805_00670"/>
<comment type="similarity">
    <text evidence="3">Belongs to the archaeal IMP cyclohydrolase family.</text>
</comment>
<dbReference type="InterPro" id="IPR020600">
    <property type="entry name" value="IMP_cyclohydrolase-like"/>
</dbReference>
<dbReference type="RefSeq" id="WP_004591736.1">
    <property type="nucleotide sequence ID" value="NZ_APMM01000028.1"/>
</dbReference>
<organism evidence="6 7">
    <name type="scientific">Methanocaldococcus villosus KIN24-T80</name>
    <dbReference type="NCBI Taxonomy" id="1069083"/>
    <lineage>
        <taxon>Archaea</taxon>
        <taxon>Methanobacteriati</taxon>
        <taxon>Methanobacteriota</taxon>
        <taxon>Methanomada group</taxon>
        <taxon>Methanococci</taxon>
        <taxon>Methanococcales</taxon>
        <taxon>Methanocaldococcaceae</taxon>
        <taxon>Methanocaldococcus</taxon>
    </lineage>
</organism>
<dbReference type="EC" id="3.5.4.10" evidence="3 4"/>
<dbReference type="UniPathway" id="UPA00074">
    <property type="reaction ID" value="UER00135"/>
</dbReference>
<comment type="catalytic activity">
    <reaction evidence="3">
        <text>IMP + H2O = 5-formamido-1-(5-phospho-D-ribosyl)imidazole-4-carboxamide</text>
        <dbReference type="Rhea" id="RHEA:18445"/>
        <dbReference type="ChEBI" id="CHEBI:15377"/>
        <dbReference type="ChEBI" id="CHEBI:58053"/>
        <dbReference type="ChEBI" id="CHEBI:58467"/>
        <dbReference type="EC" id="3.5.4.10"/>
    </reaction>
</comment>
<keyword evidence="2 3" id="KW-0378">Hydrolase</keyword>
<feature type="domain" description="Inosine monophosphate cyclohydrolase-like" evidence="5">
    <location>
        <begin position="2"/>
        <end position="191"/>
    </location>
</feature>
<evidence type="ECO:0000256" key="1">
    <source>
        <dbReference type="ARBA" id="ARBA00022755"/>
    </source>
</evidence>
<dbReference type="GO" id="GO:0003937">
    <property type="term" value="F:IMP cyclohydrolase activity"/>
    <property type="evidence" value="ECO:0007669"/>
    <property type="project" value="UniProtKB-UniRule"/>
</dbReference>
<accession>N6UUN8</accession>
<protein>
    <recommendedName>
        <fullName evidence="3 4">IMP cyclohydrolase</fullName>
        <ecNumber evidence="3 4">3.5.4.10</ecNumber>
    </recommendedName>
    <alternativeName>
        <fullName evidence="3">IMP synthase</fullName>
    </alternativeName>
    <alternativeName>
        <fullName evidence="3">Inosinicase</fullName>
    </alternativeName>
</protein>
<dbReference type="InterPro" id="IPR036795">
    <property type="entry name" value="IMP_cyclohydrolase-like_sf"/>
</dbReference>
<sequence length="200" mass="22568">MYIGRFLVAGKTKNGAPFIAYRVSSTSFPNRIAKINGNTVAIIPKDLNDIFKNPYICYNCIKVVNNTVVASNGSHTDFIAEKLSYGKRDALATVLLAMDYEKDNYKTPRIAGILDREECYLAYIKDDELRVKKVYLKDGKGYYLGVYNSCEINEKQVIEIEGESAEEIAKYLLEYEEFEYPVASAVALIKEKIELAVANK</sequence>
<evidence type="ECO:0000256" key="2">
    <source>
        <dbReference type="ARBA" id="ARBA00022801"/>
    </source>
</evidence>
<dbReference type="NCBIfam" id="NF003167">
    <property type="entry name" value="PRK04151.1"/>
    <property type="match status" value="1"/>
</dbReference>
<comment type="pathway">
    <text evidence="3">Purine metabolism; IMP biosynthesis via de novo pathway; IMP from 5-formamido-1-(5-phospho-D-ribosyl)imidazole-4-carboxamide: step 1/1.</text>
</comment>
<dbReference type="PIRSF" id="PIRSF004866">
    <property type="entry name" value="IMP_cclhdr_arch"/>
    <property type="match status" value="1"/>
</dbReference>
<keyword evidence="7" id="KW-1185">Reference proteome</keyword>
<keyword evidence="1 3" id="KW-0658">Purine biosynthesis</keyword>
<dbReference type="Gene3D" id="3.60.20.20">
    <property type="entry name" value="Inosine monophosphate cyclohydrolase-like"/>
    <property type="match status" value="1"/>
</dbReference>
<dbReference type="Pfam" id="PF07826">
    <property type="entry name" value="IMP_cyclohyd"/>
    <property type="match status" value="1"/>
</dbReference>
<evidence type="ECO:0000256" key="4">
    <source>
        <dbReference type="NCBIfam" id="TIGR01922"/>
    </source>
</evidence>
<proteinExistence type="inferred from homology"/>
<dbReference type="SUPFAM" id="SSF75569">
    <property type="entry name" value="Archaeal IMP cyclohydrolase PurO"/>
    <property type="match status" value="1"/>
</dbReference>
<dbReference type="InterPro" id="IPR010191">
    <property type="entry name" value="IMP_cyclohydrolase"/>
</dbReference>
<gene>
    <name evidence="3" type="primary">purO</name>
    <name evidence="6" type="ORF">J422_04263</name>
</gene>
<comment type="function">
    <text evidence="3">Catalyzes the cyclization of 5-formylamidoimidazole-4-carboxamide ribonucleotide to IMP.</text>
</comment>
<dbReference type="Proteomes" id="UP000053695">
    <property type="component" value="Unassembled WGS sequence"/>
</dbReference>
<dbReference type="EMBL" id="APMM01000028">
    <property type="protein sequence ID" value="ENN96054.1"/>
    <property type="molecule type" value="Genomic_DNA"/>
</dbReference>
<name>N6UUN8_9EURY</name>
<dbReference type="PATRIC" id="fig|1069083.5.peg.834"/>
<reference evidence="6 7" key="1">
    <citation type="journal article" date="2013" name="Genome Announc.">
        <title>Draft Genome Sequence of a Highly Flagellated, Fast-Swimming Archaeon, Methanocaldococcus villosus Strain KIN24-T80 (DSM 22612).</title>
        <authorList>
            <person name="Thennarasu S."/>
            <person name="Polireddy D."/>
            <person name="Antony A."/>
            <person name="Yada M.R."/>
            <person name="Algarawi S."/>
            <person name="Sivakumar N."/>
        </authorList>
    </citation>
    <scope>NUCLEOTIDE SEQUENCE [LARGE SCALE GENOMIC DNA]</scope>
    <source>
        <strain evidence="6 7">KIN24-T80</strain>
    </source>
</reference>
<evidence type="ECO:0000313" key="6">
    <source>
        <dbReference type="EMBL" id="ENN96054.1"/>
    </source>
</evidence>
<evidence type="ECO:0000313" key="7">
    <source>
        <dbReference type="Proteomes" id="UP000053695"/>
    </source>
</evidence>
<evidence type="ECO:0000256" key="3">
    <source>
        <dbReference type="HAMAP-Rule" id="MF_00705"/>
    </source>
</evidence>
<evidence type="ECO:0000259" key="5">
    <source>
        <dbReference type="Pfam" id="PF07826"/>
    </source>
</evidence>
<dbReference type="AlphaFoldDB" id="N6UUN8"/>
<dbReference type="OrthoDB" id="92928at2157"/>
<comment type="caution">
    <text evidence="6">The sequence shown here is derived from an EMBL/GenBank/DDBJ whole genome shotgun (WGS) entry which is preliminary data.</text>
</comment>
<dbReference type="NCBIfam" id="TIGR01922">
    <property type="entry name" value="purO_arch"/>
    <property type="match status" value="1"/>
</dbReference>